<reference evidence="2 3" key="1">
    <citation type="submission" date="2018-08" db="EMBL/GenBank/DDBJ databases">
        <title>Acidipila sp. 4G-K13, an acidobacterium isolated from forest soil.</title>
        <authorList>
            <person name="Gao Z.-H."/>
            <person name="Qiu L.-H."/>
        </authorList>
    </citation>
    <scope>NUCLEOTIDE SEQUENCE [LARGE SCALE GENOMIC DNA]</scope>
    <source>
        <strain evidence="2 3">4G-K13</strain>
    </source>
</reference>
<dbReference type="OrthoDB" id="124598at2"/>
<name>A0A372IM17_9BACT</name>
<organism evidence="2 3">
    <name type="scientific">Paracidobacterium acidisoli</name>
    <dbReference type="NCBI Taxonomy" id="2303751"/>
    <lineage>
        <taxon>Bacteria</taxon>
        <taxon>Pseudomonadati</taxon>
        <taxon>Acidobacteriota</taxon>
        <taxon>Terriglobia</taxon>
        <taxon>Terriglobales</taxon>
        <taxon>Acidobacteriaceae</taxon>
        <taxon>Paracidobacterium</taxon>
    </lineage>
</organism>
<dbReference type="AlphaFoldDB" id="A0A372IM17"/>
<dbReference type="RefSeq" id="WP_117299912.1">
    <property type="nucleotide sequence ID" value="NZ_QVQT02000004.1"/>
</dbReference>
<proteinExistence type="predicted"/>
<accession>A0A372IM17</accession>
<gene>
    <name evidence="2" type="ORF">D0Y96_11225</name>
</gene>
<feature type="signal peptide" evidence="1">
    <location>
        <begin position="1"/>
        <end position="28"/>
    </location>
</feature>
<evidence type="ECO:0000313" key="2">
    <source>
        <dbReference type="EMBL" id="RFU16002.1"/>
    </source>
</evidence>
<keyword evidence="1" id="KW-0732">Signal</keyword>
<protein>
    <submittedName>
        <fullName evidence="2">Uncharacterized protein</fullName>
    </submittedName>
</protein>
<feature type="chain" id="PRO_5016614758" evidence="1">
    <location>
        <begin position="29"/>
        <end position="193"/>
    </location>
</feature>
<comment type="caution">
    <text evidence="2">The sequence shown here is derived from an EMBL/GenBank/DDBJ whole genome shotgun (WGS) entry which is preliminary data.</text>
</comment>
<dbReference type="Proteomes" id="UP000264702">
    <property type="component" value="Unassembled WGS sequence"/>
</dbReference>
<sequence>MKFPVRKILAAVLVIAGLAIAGVTKASAQDVFKVNYFSNNAAPAPDATVRIDNPGLTYGNLCAMIYVFDADQQLSECCGCVETHNGLRTLSVRSNLTSNPLTGVVSRNGVIKIVSAAVNNSPCDPTSNVSPKSNLRAWVTHIQNAVGTAWPITETESSDSTLGASELANLQAQCAFVNILGSGQGICSCGTGD</sequence>
<dbReference type="EMBL" id="QVQT01000004">
    <property type="protein sequence ID" value="RFU16002.1"/>
    <property type="molecule type" value="Genomic_DNA"/>
</dbReference>
<keyword evidence="3" id="KW-1185">Reference proteome</keyword>
<evidence type="ECO:0000256" key="1">
    <source>
        <dbReference type="SAM" id="SignalP"/>
    </source>
</evidence>
<evidence type="ECO:0000313" key="3">
    <source>
        <dbReference type="Proteomes" id="UP000264702"/>
    </source>
</evidence>